<dbReference type="AlphaFoldDB" id="A0A2P5VT06"/>
<evidence type="ECO:0000256" key="2">
    <source>
        <dbReference type="ARBA" id="ARBA00007331"/>
    </source>
</evidence>
<keyword evidence="4" id="KW-0378">Hydrolase</keyword>
<dbReference type="PANTHER" id="PTHR13031">
    <property type="entry name" value="RIBONUCLEASE P SUBUNIT P30"/>
    <property type="match status" value="1"/>
</dbReference>
<name>A0A2P5VT06_GOSBA</name>
<dbReference type="Proteomes" id="UP000239757">
    <property type="component" value="Unassembled WGS sequence"/>
</dbReference>
<evidence type="ECO:0000256" key="1">
    <source>
        <dbReference type="ARBA" id="ARBA00004123"/>
    </source>
</evidence>
<dbReference type="FunFam" id="3.20.20.140:FF:000044">
    <property type="entry name" value="Polymerase/histidinol phosphatase-like protein"/>
    <property type="match status" value="1"/>
</dbReference>
<feature type="region of interest" description="Disordered" evidence="6">
    <location>
        <begin position="651"/>
        <end position="670"/>
    </location>
</feature>
<dbReference type="InterPro" id="IPR002738">
    <property type="entry name" value="RNase_P_p30"/>
</dbReference>
<organism evidence="7 8">
    <name type="scientific">Gossypium barbadense</name>
    <name type="common">Sea Island cotton</name>
    <name type="synonym">Hibiscus barbadensis</name>
    <dbReference type="NCBI Taxonomy" id="3634"/>
    <lineage>
        <taxon>Eukaryota</taxon>
        <taxon>Viridiplantae</taxon>
        <taxon>Streptophyta</taxon>
        <taxon>Embryophyta</taxon>
        <taxon>Tracheophyta</taxon>
        <taxon>Spermatophyta</taxon>
        <taxon>Magnoliopsida</taxon>
        <taxon>eudicotyledons</taxon>
        <taxon>Gunneridae</taxon>
        <taxon>Pentapetalae</taxon>
        <taxon>rosids</taxon>
        <taxon>malvids</taxon>
        <taxon>Malvales</taxon>
        <taxon>Malvaceae</taxon>
        <taxon>Malvoideae</taxon>
        <taxon>Gossypium</taxon>
    </lineage>
</organism>
<keyword evidence="5" id="KW-0539">Nucleus</keyword>
<dbReference type="Gene3D" id="3.20.20.140">
    <property type="entry name" value="Metal-dependent hydrolases"/>
    <property type="match status" value="1"/>
</dbReference>
<evidence type="ECO:0000313" key="7">
    <source>
        <dbReference type="EMBL" id="PPR81975.1"/>
    </source>
</evidence>
<dbReference type="GO" id="GO:0005655">
    <property type="term" value="C:nucleolar ribonuclease P complex"/>
    <property type="evidence" value="ECO:0007669"/>
    <property type="project" value="TreeGrafter"/>
</dbReference>
<dbReference type="GO" id="GO:0016787">
    <property type="term" value="F:hydrolase activity"/>
    <property type="evidence" value="ECO:0007669"/>
    <property type="project" value="UniProtKB-KW"/>
</dbReference>
<keyword evidence="3" id="KW-0819">tRNA processing</keyword>
<dbReference type="GO" id="GO:0003723">
    <property type="term" value="F:RNA binding"/>
    <property type="evidence" value="ECO:0007669"/>
    <property type="project" value="TreeGrafter"/>
</dbReference>
<proteinExistence type="inferred from homology"/>
<dbReference type="Pfam" id="PF01876">
    <property type="entry name" value="RNase_P_p30"/>
    <property type="match status" value="1"/>
</dbReference>
<evidence type="ECO:0000313" key="8">
    <source>
        <dbReference type="Proteomes" id="UP000239757"/>
    </source>
</evidence>
<accession>A0A2P5VT06</accession>
<dbReference type="OrthoDB" id="17948at2759"/>
<dbReference type="InterPro" id="IPR016195">
    <property type="entry name" value="Pol/histidinol_Pase-like"/>
</dbReference>
<dbReference type="SUPFAM" id="SSF89550">
    <property type="entry name" value="PHP domain-like"/>
    <property type="match status" value="1"/>
</dbReference>
<evidence type="ECO:0000256" key="4">
    <source>
        <dbReference type="ARBA" id="ARBA00022801"/>
    </source>
</evidence>
<reference evidence="7 8" key="1">
    <citation type="submission" date="2015-01" db="EMBL/GenBank/DDBJ databases">
        <title>Genome of allotetraploid Gossypium barbadense reveals genomic plasticity and fiber elongation in cotton evolution.</title>
        <authorList>
            <person name="Chen X."/>
            <person name="Liu X."/>
            <person name="Zhao B."/>
            <person name="Zheng H."/>
            <person name="Hu Y."/>
            <person name="Lu G."/>
            <person name="Yang C."/>
            <person name="Chen J."/>
            <person name="Shan C."/>
            <person name="Zhang L."/>
            <person name="Zhou Y."/>
            <person name="Wang L."/>
            <person name="Guo W."/>
            <person name="Bai Y."/>
            <person name="Ruan J."/>
            <person name="Shangguan X."/>
            <person name="Mao Y."/>
            <person name="Jiang J."/>
            <person name="Zhu Y."/>
            <person name="Lei J."/>
            <person name="Kang H."/>
            <person name="Chen S."/>
            <person name="He X."/>
            <person name="Wang R."/>
            <person name="Wang Y."/>
            <person name="Chen J."/>
            <person name="Wang L."/>
            <person name="Yu S."/>
            <person name="Wang B."/>
            <person name="Wei J."/>
            <person name="Song S."/>
            <person name="Lu X."/>
            <person name="Gao Z."/>
            <person name="Gu W."/>
            <person name="Deng X."/>
            <person name="Ma D."/>
            <person name="Wang S."/>
            <person name="Liang W."/>
            <person name="Fang L."/>
            <person name="Cai C."/>
            <person name="Zhu X."/>
            <person name="Zhou B."/>
            <person name="Zhang Y."/>
            <person name="Chen Z."/>
            <person name="Xu S."/>
            <person name="Zhu R."/>
            <person name="Wang S."/>
            <person name="Zhang T."/>
            <person name="Zhao G."/>
        </authorList>
    </citation>
    <scope>NUCLEOTIDE SEQUENCE [LARGE SCALE GENOMIC DNA]</scope>
    <source>
        <strain evidence="8">cv. Xinhai21</strain>
        <tissue evidence="7">Leaf</tissue>
    </source>
</reference>
<dbReference type="GO" id="GO:0008033">
    <property type="term" value="P:tRNA processing"/>
    <property type="evidence" value="ECO:0007669"/>
    <property type="project" value="UniProtKB-KW"/>
</dbReference>
<sequence length="782" mass="86022">MGFFDLNIPYTDSTPQSKANSTVAKSTRIKIVIKAMELGYTGIAYNRTIRGVMSDRDRCSIPLLGLSSLLNVAPFLSSSVNFHRDLLGVPRSSPFRQYTRLTVCIDTASQSQALNSGNPILKTYDIVAVRPLNQNAFDHACEKAEVDIISIDFSDKLPFRLKLPMVKAAIKRGIYFEITYSDLIVDVHQRRQIISNAKLLLDWTRGKNVMLSSAAPSVCEVRGPNDVANLASLLGLSTERAKAAISKNCRSLLTNALRRKHFFKEVIRVEAASTSRQSDSEIPLYADWLKWDPISSGEGDLQLDDMAKSFCASTNASKTVKAIDFDSIIDKMPSHGFQVKDLISGSEASFQSQTEVKSFLSTPQPIELSVRTNQASENSIKHGLFPETDDATLENTCSEPLTSAFGDPQKLDLASYDTKTSTGSEEVVTDTVMTEKELETRSASDAAFGSVEAGNQGLQSKKCYEQNFVLLNENVNDGLNAVMLNEDVISHQTSAMDIELDAAALEISPPSECSSLPPTQGRESKSSKGSCVFSGVETIKVDDIAVDMDKERQETTASSLNNMSSLENISERMSLRTSEDDAVIADQISLQQSDDEMRVKDDSLVPNHENQVLLMEEQKLAEADSSMNDLGSVLSNEPLHETVIKKEPTTILKNPFPESNPKMKLKVPSSTMTNEIREVAMELKRHGEDDNKTNDPTLGQRISGTSINVSKSDGFSFLCLLDYFLPINRLCFSLSDFKLPIKCQESQEEDVGIIITRPCFLYGAACILYLSRGKQLGNQSAG</sequence>
<evidence type="ECO:0000256" key="3">
    <source>
        <dbReference type="ARBA" id="ARBA00022694"/>
    </source>
</evidence>
<protein>
    <submittedName>
        <fullName evidence="7">Uncharacterized protein</fullName>
    </submittedName>
</protein>
<dbReference type="EMBL" id="KZ671056">
    <property type="protein sequence ID" value="PPR81975.1"/>
    <property type="molecule type" value="Genomic_DNA"/>
</dbReference>
<comment type="subcellular location">
    <subcellularLocation>
        <location evidence="1">Nucleus</location>
    </subcellularLocation>
</comment>
<comment type="similarity">
    <text evidence="2">Belongs to the eukaryotic/archaeal RNase P protein component 3 family.</text>
</comment>
<dbReference type="PANTHER" id="PTHR13031:SF0">
    <property type="entry name" value="RIBONUCLEASE P PROTEIN SUBUNIT P30"/>
    <property type="match status" value="1"/>
</dbReference>
<gene>
    <name evidence="7" type="ORF">GOBAR_AA38745</name>
</gene>
<evidence type="ECO:0000256" key="5">
    <source>
        <dbReference type="ARBA" id="ARBA00023242"/>
    </source>
</evidence>
<evidence type="ECO:0000256" key="6">
    <source>
        <dbReference type="SAM" id="MobiDB-lite"/>
    </source>
</evidence>
<feature type="region of interest" description="Disordered" evidence="6">
    <location>
        <begin position="509"/>
        <end position="529"/>
    </location>
</feature>